<accession>A0A143PQH8</accession>
<dbReference type="KEGG" id="abac:LuPra_03600"/>
<feature type="signal peptide" evidence="1">
    <location>
        <begin position="1"/>
        <end position="20"/>
    </location>
</feature>
<feature type="chain" id="PRO_5007511820" evidence="1">
    <location>
        <begin position="21"/>
        <end position="409"/>
    </location>
</feature>
<reference evidence="3" key="2">
    <citation type="submission" date="2016-04" db="EMBL/GenBank/DDBJ databases">
        <title>First Complete Genome Sequence of a Subdivision 6 Acidobacterium.</title>
        <authorList>
            <person name="Huang S."/>
            <person name="Vieira S."/>
            <person name="Bunk B."/>
            <person name="Riedel T."/>
            <person name="Sproeer C."/>
            <person name="Overmann J."/>
        </authorList>
    </citation>
    <scope>NUCLEOTIDE SEQUENCE [LARGE SCALE GENOMIC DNA]</scope>
    <source>
        <strain evidence="3">DSM 100886 HEG_-6_39</strain>
    </source>
</reference>
<dbReference type="InterPro" id="IPR050583">
    <property type="entry name" value="Mycobacterial_A85_antigen"/>
</dbReference>
<evidence type="ECO:0000313" key="2">
    <source>
        <dbReference type="EMBL" id="AMY10370.1"/>
    </source>
</evidence>
<dbReference type="STRING" id="1855912.LuPra_03600"/>
<dbReference type="EMBL" id="CP015136">
    <property type="protein sequence ID" value="AMY10370.1"/>
    <property type="molecule type" value="Genomic_DNA"/>
</dbReference>
<dbReference type="SUPFAM" id="SSF53474">
    <property type="entry name" value="alpha/beta-Hydrolases"/>
    <property type="match status" value="1"/>
</dbReference>
<evidence type="ECO:0000313" key="3">
    <source>
        <dbReference type="Proteomes" id="UP000076079"/>
    </source>
</evidence>
<dbReference type="AlphaFoldDB" id="A0A143PQH8"/>
<protein>
    <submittedName>
        <fullName evidence="2">Enterobactin/ferric enterobactin esterase</fullName>
    </submittedName>
</protein>
<name>A0A143PQH8_LUTPR</name>
<evidence type="ECO:0000256" key="1">
    <source>
        <dbReference type="SAM" id="SignalP"/>
    </source>
</evidence>
<keyword evidence="3" id="KW-1185">Reference proteome</keyword>
<gene>
    <name evidence="2" type="ORF">LuPra_03600</name>
</gene>
<dbReference type="PANTHER" id="PTHR48098:SF3">
    <property type="entry name" value="IRON(III) ENTEROBACTIN ESTERASE"/>
    <property type="match status" value="1"/>
</dbReference>
<dbReference type="Pfam" id="PF00756">
    <property type="entry name" value="Esterase"/>
    <property type="match status" value="1"/>
</dbReference>
<dbReference type="PATRIC" id="fig|1813736.3.peg.3808"/>
<dbReference type="InterPro" id="IPR000801">
    <property type="entry name" value="Esterase-like"/>
</dbReference>
<dbReference type="Gene3D" id="3.40.50.1820">
    <property type="entry name" value="alpha/beta hydrolase"/>
    <property type="match status" value="1"/>
</dbReference>
<sequence precursor="true">MGARLLLAGLLLAGWAPAHAQQSAPLTPQALDAALAAAPQGADAERLADRVREWFGGSQRLLAGSAAPKIESLQVAWAIEVPAGATTDTDVPIVESDAVHFTRRLTRIGTTSVYATVASLAHGDAFTWHFTQGTRRLGGGQLEVYETHADSVEHSGVPRGVVTQQAPWKSTIFDGTTRDWWVYVPAQYTAGTPAAVMVFQDGAGVRTFVPTVFDNLIARGEMPVTVGIFIEPGVFADGRRNRSVEYDTLSDKYARFLLEEILPAVEKTVALRHDAAGRAIAGASSGGICAFTAAWERPDAFGKVVSWIGSFTNIASGTSLREGGHNYQALVRKTPQKPIRVFLQDGANDLDNVHGNWPLANLTLASSLAYAGYDHRFEYGKGFHSNRHGRAILPDTLRWLWRDGKDTTR</sequence>
<dbReference type="OrthoDB" id="9775130at2"/>
<dbReference type="PANTHER" id="PTHR48098">
    <property type="entry name" value="ENTEROCHELIN ESTERASE-RELATED"/>
    <property type="match status" value="1"/>
</dbReference>
<proteinExistence type="predicted"/>
<dbReference type="InterPro" id="IPR029058">
    <property type="entry name" value="AB_hydrolase_fold"/>
</dbReference>
<dbReference type="RefSeq" id="WP_110172014.1">
    <property type="nucleotide sequence ID" value="NZ_CP015136.1"/>
</dbReference>
<dbReference type="Proteomes" id="UP000076079">
    <property type="component" value="Chromosome"/>
</dbReference>
<keyword evidence="1" id="KW-0732">Signal</keyword>
<reference evidence="2 3" key="1">
    <citation type="journal article" date="2016" name="Genome Announc.">
        <title>First Complete Genome Sequence of a Subdivision 6 Acidobacterium Strain.</title>
        <authorList>
            <person name="Huang S."/>
            <person name="Vieira S."/>
            <person name="Bunk B."/>
            <person name="Riedel T."/>
            <person name="Sproer C."/>
            <person name="Overmann J."/>
        </authorList>
    </citation>
    <scope>NUCLEOTIDE SEQUENCE [LARGE SCALE GENOMIC DNA]</scope>
    <source>
        <strain evidence="3">DSM 100886 HEG_-6_39</strain>
    </source>
</reference>
<organism evidence="2 3">
    <name type="scientific">Luteitalea pratensis</name>
    <dbReference type="NCBI Taxonomy" id="1855912"/>
    <lineage>
        <taxon>Bacteria</taxon>
        <taxon>Pseudomonadati</taxon>
        <taxon>Acidobacteriota</taxon>
        <taxon>Vicinamibacteria</taxon>
        <taxon>Vicinamibacterales</taxon>
        <taxon>Vicinamibacteraceae</taxon>
        <taxon>Luteitalea</taxon>
    </lineage>
</organism>